<evidence type="ECO:0000256" key="1">
    <source>
        <dbReference type="ARBA" id="ARBA00004651"/>
    </source>
</evidence>
<dbReference type="PRINTS" id="PR01437">
    <property type="entry name" value="NUOXDRDTASE4"/>
</dbReference>
<feature type="transmembrane region" description="Helical" evidence="8">
    <location>
        <begin position="321"/>
        <end position="343"/>
    </location>
</feature>
<gene>
    <name evidence="10" type="ORF">C1S70_02910</name>
</gene>
<evidence type="ECO:0000259" key="9">
    <source>
        <dbReference type="Pfam" id="PF00361"/>
    </source>
</evidence>
<dbReference type="Pfam" id="PF00361">
    <property type="entry name" value="Proton_antipo_M"/>
    <property type="match status" value="1"/>
</dbReference>
<evidence type="ECO:0000313" key="11">
    <source>
        <dbReference type="Proteomes" id="UP000236268"/>
    </source>
</evidence>
<feature type="transmembrane region" description="Helical" evidence="8">
    <location>
        <begin position="134"/>
        <end position="151"/>
    </location>
</feature>
<organism evidence="10 11">
    <name type="scientific">Azospirillum argentinense</name>
    <dbReference type="NCBI Taxonomy" id="2970906"/>
    <lineage>
        <taxon>Bacteria</taxon>
        <taxon>Pseudomonadati</taxon>
        <taxon>Pseudomonadota</taxon>
        <taxon>Alphaproteobacteria</taxon>
        <taxon>Rhodospirillales</taxon>
        <taxon>Azospirillaceae</taxon>
        <taxon>Azospirillum</taxon>
    </lineage>
</organism>
<feature type="transmembrane region" description="Helical" evidence="8">
    <location>
        <begin position="12"/>
        <end position="32"/>
    </location>
</feature>
<dbReference type="GO" id="GO:0016491">
    <property type="term" value="F:oxidoreductase activity"/>
    <property type="evidence" value="ECO:0007669"/>
    <property type="project" value="UniProtKB-KW"/>
</dbReference>
<dbReference type="Proteomes" id="UP000236268">
    <property type="component" value="Unassembled WGS sequence"/>
</dbReference>
<comment type="caution">
    <text evidence="10">The sequence shown here is derived from an EMBL/GenBank/DDBJ whole genome shotgun (WGS) entry which is preliminary data.</text>
</comment>
<dbReference type="NCBIfam" id="NF005086">
    <property type="entry name" value="PRK06521.1"/>
    <property type="match status" value="1"/>
</dbReference>
<protein>
    <submittedName>
        <fullName evidence="10">Hydrogenase 4 subunit B</fullName>
    </submittedName>
</protein>
<feature type="transmembrane region" description="Helical" evidence="8">
    <location>
        <begin position="494"/>
        <end position="514"/>
    </location>
</feature>
<keyword evidence="2" id="KW-1003">Cell membrane</keyword>
<keyword evidence="5" id="KW-0560">Oxidoreductase</keyword>
<dbReference type="GO" id="GO:0008137">
    <property type="term" value="F:NADH dehydrogenase (ubiquinone) activity"/>
    <property type="evidence" value="ECO:0007669"/>
    <property type="project" value="InterPro"/>
</dbReference>
<evidence type="ECO:0000256" key="8">
    <source>
        <dbReference type="SAM" id="Phobius"/>
    </source>
</evidence>
<evidence type="ECO:0000256" key="3">
    <source>
        <dbReference type="ARBA" id="ARBA00022692"/>
    </source>
</evidence>
<feature type="domain" description="NADH:quinone oxidoreductase/Mrp antiporter transmembrane" evidence="9">
    <location>
        <begin position="150"/>
        <end position="436"/>
    </location>
</feature>
<keyword evidence="6 8" id="KW-0472">Membrane</keyword>
<keyword evidence="4 8" id="KW-1133">Transmembrane helix</keyword>
<feature type="transmembrane region" description="Helical" evidence="8">
    <location>
        <begin position="291"/>
        <end position="314"/>
    </location>
</feature>
<dbReference type="GO" id="GO:0042773">
    <property type="term" value="P:ATP synthesis coupled electron transport"/>
    <property type="evidence" value="ECO:0007669"/>
    <property type="project" value="InterPro"/>
</dbReference>
<feature type="transmembrane region" description="Helical" evidence="8">
    <location>
        <begin position="447"/>
        <end position="474"/>
    </location>
</feature>
<name>A0A2K1G6Y9_9PROT</name>
<comment type="subcellular location">
    <subcellularLocation>
        <location evidence="1">Cell membrane</location>
        <topology evidence="1">Multi-pass membrane protein</topology>
    </subcellularLocation>
    <subcellularLocation>
        <location evidence="7">Membrane</location>
        <topology evidence="7">Multi-pass membrane protein</topology>
    </subcellularLocation>
</comment>
<dbReference type="GO" id="GO:0005886">
    <property type="term" value="C:plasma membrane"/>
    <property type="evidence" value="ECO:0007669"/>
    <property type="project" value="UniProtKB-SubCell"/>
</dbReference>
<feature type="transmembrane region" description="Helical" evidence="8">
    <location>
        <begin position="90"/>
        <end position="113"/>
    </location>
</feature>
<evidence type="ECO:0000256" key="2">
    <source>
        <dbReference type="ARBA" id="ARBA00022475"/>
    </source>
</evidence>
<evidence type="ECO:0000313" key="10">
    <source>
        <dbReference type="EMBL" id="PNR00528.1"/>
    </source>
</evidence>
<feature type="transmembrane region" description="Helical" evidence="8">
    <location>
        <begin position="551"/>
        <end position="571"/>
    </location>
</feature>
<keyword evidence="10" id="KW-0614">Plasmid</keyword>
<dbReference type="PANTHER" id="PTHR42682">
    <property type="entry name" value="HYDROGENASE-4 COMPONENT F"/>
    <property type="match status" value="1"/>
</dbReference>
<dbReference type="EMBL" id="POWG01000002">
    <property type="protein sequence ID" value="PNR00528.1"/>
    <property type="molecule type" value="Genomic_DNA"/>
</dbReference>
<evidence type="ECO:0000256" key="6">
    <source>
        <dbReference type="ARBA" id="ARBA00023136"/>
    </source>
</evidence>
<dbReference type="InterPro" id="IPR052175">
    <property type="entry name" value="ComplexI-like_HydComp"/>
</dbReference>
<feature type="transmembrane region" description="Helical" evidence="8">
    <location>
        <begin position="226"/>
        <end position="250"/>
    </location>
</feature>
<feature type="transmembrane region" description="Helical" evidence="8">
    <location>
        <begin position="403"/>
        <end position="427"/>
    </location>
</feature>
<keyword evidence="3 7" id="KW-0812">Transmembrane</keyword>
<accession>A0A2K1G6Y9</accession>
<evidence type="ECO:0000256" key="4">
    <source>
        <dbReference type="ARBA" id="ARBA00022989"/>
    </source>
</evidence>
<dbReference type="PANTHER" id="PTHR42682:SF3">
    <property type="entry name" value="FORMATE HYDROGENLYASE SUBUNIT 3-RELATED"/>
    <property type="match status" value="1"/>
</dbReference>
<reference evidence="10 11" key="1">
    <citation type="submission" date="2018-01" db="EMBL/GenBank/DDBJ databases">
        <title>Whole genome sequence of Azospirillum brasilense REC3 isolated from strawberry roots.</title>
        <authorList>
            <person name="Fontana C.A."/>
            <person name="Salazar S.M."/>
            <person name="Bassi D."/>
            <person name="Puglisi E."/>
            <person name="Lovaisa N.C."/>
            <person name="Toffoli L.M."/>
            <person name="Pedraza R."/>
            <person name="Cocconcelli P.S."/>
        </authorList>
    </citation>
    <scope>NUCLEOTIDE SEQUENCE [LARGE SCALE GENOMIC DNA]</scope>
    <source>
        <strain evidence="10 11">REC3</strain>
        <plasmid evidence="10">p1unnanmed</plasmid>
    </source>
</reference>
<feature type="transmembrane region" description="Helical" evidence="8">
    <location>
        <begin position="44"/>
        <end position="62"/>
    </location>
</feature>
<feature type="transmembrane region" description="Helical" evidence="8">
    <location>
        <begin position="186"/>
        <end position="206"/>
    </location>
</feature>
<dbReference type="InterPro" id="IPR001750">
    <property type="entry name" value="ND/Mrp_TM"/>
</dbReference>
<feature type="transmembrane region" description="Helical" evidence="8">
    <location>
        <begin position="349"/>
        <end position="382"/>
    </location>
</feature>
<proteinExistence type="predicted"/>
<sequence>MLTDCGSNPNGFAALGLVVSAIAFLFAVAVLGAAAKRLPQASTVVYGGTAAACALIALWAALRLAGGGPDATLVLPVGLPWIQAHLRADALSAVFLIVVNLGGITASLFGWGYERAHHESHGSSQGGSQDGPVLPLYPLFLAGMNMVLIAADAFTFLLSWEFMSLASWLLVLSTHRDPETPKAARLYIIMASFGTACLLLAFGVLATAHGDYSFAAIRAHAPAAGAAALVVVLILLGAGSKAGLVPLHVWLPLAHPAAPSHVSALMSGVMTKVAVYAMIRVLFDLLGEPEWWWGGVTMGFGALTAVMGVLYALMQDDVKRLLAYSTVENIGAIVIALGLALVFKAAHTPVIAALALAAALLHVVNHSLFKSLLFFAAGAMLTATGSRDLNRLGGLIHRMPTTAVLALIGAAAISALPPLNGFVGEWLLFQAILNAPALSEWSLKIEIAVVGAALALATALAGACFVRLYGIAFLGRPRSRAAGEAVEVGRAMRLGMAVPAVLCVVLGVLPTPLIRLFEPALRLLVEAGPFDGRAYQPWFWLAPTSAIGNSYNGLIMLVVIALLSVVLVLGIHRKASDRVRWSIPWGCGFDGPDPAAVTQYTASSFGQPIRRAFGSTVFRARDHVDMPSPGDTRPARLSVTWTDPAWVVVVEPLARAVGWLAEKANRLQFLTIRRYLTLMFLALVVLLVMVAVTQR</sequence>
<dbReference type="AlphaFoldDB" id="A0A2K1G6Y9"/>
<dbReference type="InterPro" id="IPR003918">
    <property type="entry name" value="NADH_UbQ_OxRdtase"/>
</dbReference>
<evidence type="ECO:0000256" key="7">
    <source>
        <dbReference type="RuleBase" id="RU000320"/>
    </source>
</evidence>
<evidence type="ECO:0000256" key="5">
    <source>
        <dbReference type="ARBA" id="ARBA00023002"/>
    </source>
</evidence>
<feature type="transmembrane region" description="Helical" evidence="8">
    <location>
        <begin position="675"/>
        <end position="693"/>
    </location>
</feature>
<geneLocation type="plasmid" evidence="10">
    <name>p1unnanmed</name>
</geneLocation>